<proteinExistence type="predicted"/>
<name>A0A4Q9GUC3_9MICO</name>
<evidence type="ECO:0000313" key="4">
    <source>
        <dbReference type="EMBL" id="TBN57804.1"/>
    </source>
</evidence>
<dbReference type="AlphaFoldDB" id="A0A4Q9GUC3"/>
<dbReference type="InterPro" id="IPR000182">
    <property type="entry name" value="GNAT_dom"/>
</dbReference>
<dbReference type="InterPro" id="IPR016181">
    <property type="entry name" value="Acyl_CoA_acyltransferase"/>
</dbReference>
<sequence>MTETPLSSRVTAPSTLDLPVSNGYEWRPATSADVDAITDCARASSLVDHPNYIIPRDDIEEEFEHSYVDPTVDSIVAVTPDGRIDAWGFVTLSPGQETLVRSILFGGVRPESRGNGLGRRLVAWQEGRGMQQLATSSKPLPGWLMAYAETRAPSAISTLERAGFAISRYYLELRRDLSEPIAERPLAEGLDLTTWKPEFDEAVRDARNDSFRDHWGSQSTNEEQWRSYATSQHTRRDLSVVALTAGGEVAGFVLTSVTEEDWAGQGFSSGYIGLVGVRRAWRGKGIAPSLLASAMDLMRDAGLEMAVLDVDAENPSGALGLYEAVGFAESNRSVNLLKTF</sequence>
<keyword evidence="1 4" id="KW-0808">Transferase</keyword>
<dbReference type="SUPFAM" id="SSF55729">
    <property type="entry name" value="Acyl-CoA N-acyltransferases (Nat)"/>
    <property type="match status" value="2"/>
</dbReference>
<organism evidence="4 5">
    <name type="scientific">Glaciihabitans arcticus</name>
    <dbReference type="NCBI Taxonomy" id="2668039"/>
    <lineage>
        <taxon>Bacteria</taxon>
        <taxon>Bacillati</taxon>
        <taxon>Actinomycetota</taxon>
        <taxon>Actinomycetes</taxon>
        <taxon>Micrococcales</taxon>
        <taxon>Microbacteriaceae</taxon>
        <taxon>Glaciihabitans</taxon>
    </lineage>
</organism>
<dbReference type="PANTHER" id="PTHR43877">
    <property type="entry name" value="AMINOALKYLPHOSPHONATE N-ACETYLTRANSFERASE-RELATED-RELATED"/>
    <property type="match status" value="1"/>
</dbReference>
<evidence type="ECO:0000313" key="5">
    <source>
        <dbReference type="Proteomes" id="UP000294194"/>
    </source>
</evidence>
<dbReference type="PANTHER" id="PTHR43877:SF1">
    <property type="entry name" value="ACETYLTRANSFERASE"/>
    <property type="match status" value="1"/>
</dbReference>
<comment type="caution">
    <text evidence="4">The sequence shown here is derived from an EMBL/GenBank/DDBJ whole genome shotgun (WGS) entry which is preliminary data.</text>
</comment>
<gene>
    <name evidence="4" type="ORF">EYE40_10620</name>
</gene>
<keyword evidence="5" id="KW-1185">Reference proteome</keyword>
<feature type="domain" description="N-acetyltransferase" evidence="3">
    <location>
        <begin position="190"/>
        <end position="340"/>
    </location>
</feature>
<dbReference type="RefSeq" id="WP_130981915.1">
    <property type="nucleotide sequence ID" value="NZ_SISG01000001.1"/>
</dbReference>
<dbReference type="GO" id="GO:0016747">
    <property type="term" value="F:acyltransferase activity, transferring groups other than amino-acyl groups"/>
    <property type="evidence" value="ECO:0007669"/>
    <property type="project" value="InterPro"/>
</dbReference>
<protein>
    <submittedName>
        <fullName evidence="4">GNAT family N-acetyltransferase</fullName>
    </submittedName>
</protein>
<accession>A0A4Q9GUC3</accession>
<dbReference type="CDD" id="cd04301">
    <property type="entry name" value="NAT_SF"/>
    <property type="match status" value="1"/>
</dbReference>
<keyword evidence="2" id="KW-0012">Acyltransferase</keyword>
<dbReference type="EMBL" id="SISG01000001">
    <property type="protein sequence ID" value="TBN57804.1"/>
    <property type="molecule type" value="Genomic_DNA"/>
</dbReference>
<reference evidence="5" key="1">
    <citation type="submission" date="2019-02" db="EMBL/GenBank/DDBJ databases">
        <title>Glaciihabitans arcticus sp. nov., a psychrotolerant bacterium isolated from polar soil.</title>
        <authorList>
            <person name="Dahal R.H."/>
        </authorList>
    </citation>
    <scope>NUCLEOTIDE SEQUENCE [LARGE SCALE GENOMIC DNA]</scope>
    <source>
        <strain evidence="5">RP-3-7</strain>
    </source>
</reference>
<dbReference type="Pfam" id="PF00583">
    <property type="entry name" value="Acetyltransf_1"/>
    <property type="match status" value="1"/>
</dbReference>
<dbReference type="InterPro" id="IPR050832">
    <property type="entry name" value="Bact_Acetyltransf"/>
</dbReference>
<evidence type="ECO:0000256" key="1">
    <source>
        <dbReference type="ARBA" id="ARBA00022679"/>
    </source>
</evidence>
<feature type="domain" description="N-acetyltransferase" evidence="3">
    <location>
        <begin position="24"/>
        <end position="187"/>
    </location>
</feature>
<dbReference type="Proteomes" id="UP000294194">
    <property type="component" value="Unassembled WGS sequence"/>
</dbReference>
<dbReference type="PROSITE" id="PS51186">
    <property type="entry name" value="GNAT"/>
    <property type="match status" value="2"/>
</dbReference>
<dbReference type="Gene3D" id="3.40.630.30">
    <property type="match status" value="1"/>
</dbReference>
<evidence type="ECO:0000256" key="2">
    <source>
        <dbReference type="ARBA" id="ARBA00023315"/>
    </source>
</evidence>
<evidence type="ECO:0000259" key="3">
    <source>
        <dbReference type="PROSITE" id="PS51186"/>
    </source>
</evidence>